<dbReference type="Gene3D" id="1.10.196.30">
    <property type="match status" value="1"/>
</dbReference>
<dbReference type="Pfam" id="PF09651">
    <property type="entry name" value="Cas_APE2256"/>
    <property type="match status" value="1"/>
</dbReference>
<name>Q6ZED6_SYNY3</name>
<geneLocation type="plasmid" evidence="2 3">
    <name>pSYSA</name>
</geneLocation>
<dbReference type="CDD" id="cd09742">
    <property type="entry name" value="Csm6_III-A"/>
    <property type="match status" value="1"/>
</dbReference>
<dbReference type="IntAct" id="Q6ZED6">
    <property type="interactions" value="1"/>
</dbReference>
<dbReference type="EnsemblBacteria" id="BAD01964">
    <property type="protein sequence ID" value="BAD01964"/>
    <property type="gene ID" value="BAD01964"/>
</dbReference>
<dbReference type="KEGG" id="syn:sll7062"/>
<sequence length="371" mass="42305">MPNVIVSPCGTSLLTNQIDDSLRKLINRNSNLKEAEISSEDKAQIDRHYQQRSQELNEEDIEGAKKLSAELNGILTYSKGQISTSDHYYLIATDTYVGGLTATLVTDWIQSHQGNAFLTIIRDLSTKEIETFRLAMSEIVRWCDYELNNQYPQPAWKRIFNLTGGFKSVNGFLQALAMFYADESIYIFESDGQLLTIPKLPIKLSPEDDLANNLDIFRRLAILGHEIPANECQNISGALLEQVDGRASLSEWGQLVWQQFSGGHYQNQLLPPLTSKLKYSEEFVIDIQSLPRDRLAIINARLDDLTRCLESNGEYNPRSLRFHSLEGRLFRGRLSPEPTHECYAWSDKDAKRIYGHFEDNVFIIDKLGLHL</sequence>
<keyword evidence="2" id="KW-0614">Plasmid</keyword>
<organism evidence="2 3">
    <name type="scientific">Synechocystis sp. (strain ATCC 27184 / PCC 6803 / Kazusa)</name>
    <dbReference type="NCBI Taxonomy" id="1111708"/>
    <lineage>
        <taxon>Bacteria</taxon>
        <taxon>Bacillati</taxon>
        <taxon>Cyanobacteriota</taxon>
        <taxon>Cyanophyceae</taxon>
        <taxon>Synechococcales</taxon>
        <taxon>Merismopediaceae</taxon>
        <taxon>Synechocystis</taxon>
    </lineage>
</organism>
<protein>
    <recommendedName>
        <fullName evidence="1">CRISPR system ring nuclease SSO1393-like domain-containing protein</fullName>
    </recommendedName>
</protein>
<dbReference type="EMBL" id="AP004311">
    <property type="protein sequence ID" value="BAD01964.1"/>
    <property type="molecule type" value="Genomic_DNA"/>
</dbReference>
<keyword evidence="3" id="KW-1185">Reference proteome</keyword>
<dbReference type="Gene3D" id="3.40.50.10770">
    <property type="entry name" value="Hypothetical protein VC1899 like domain (Restriction endonuclease-like)"/>
    <property type="match status" value="1"/>
</dbReference>
<dbReference type="AlphaFoldDB" id="Q6ZED6"/>
<gene>
    <name evidence="2" type="ordered locus">sll7062</name>
</gene>
<dbReference type="Proteomes" id="UP000001425">
    <property type="component" value="Plasmid pSYSA"/>
</dbReference>
<feature type="domain" description="CRISPR system ring nuclease SSO1393-like" evidence="1">
    <location>
        <begin position="65"/>
        <end position="200"/>
    </location>
</feature>
<dbReference type="InterPro" id="IPR013442">
    <property type="entry name" value="SSO1393-like"/>
</dbReference>
<evidence type="ECO:0000313" key="2">
    <source>
        <dbReference type="EMBL" id="BAD01964.1"/>
    </source>
</evidence>
<proteinExistence type="predicted"/>
<accession>Q6ZED6</accession>
<dbReference type="InParanoid" id="Q6ZED6"/>
<reference evidence="2 3" key="1">
    <citation type="journal article" date="2003" name="DNA Res.">
        <title>Structural analysis of four large plasmids harboring in a unicellular cyanobacterium, Synechocystis sp. PCC 6803.</title>
        <authorList>
            <person name="Kaneko T."/>
            <person name="Nakamura Y."/>
            <person name="Sasamoto S."/>
            <person name="Watanabe A."/>
            <person name="Kohara M."/>
            <person name="Matsumoto M."/>
            <person name="Shimpo S."/>
            <person name="Yamada M."/>
            <person name="Tabata S."/>
        </authorList>
    </citation>
    <scope>NUCLEOTIDE SEQUENCE [LARGE SCALE GENOMIC DNA]</scope>
    <source>
        <strain evidence="3">ATCC 27184 / PCC 6803 / Kazusa</strain>
    </source>
</reference>
<evidence type="ECO:0000259" key="1">
    <source>
        <dbReference type="Pfam" id="PF09651"/>
    </source>
</evidence>
<evidence type="ECO:0000313" key="3">
    <source>
        <dbReference type="Proteomes" id="UP000001425"/>
    </source>
</evidence>